<dbReference type="Gene3D" id="3.30.160.110">
    <property type="entry name" value="Siroheme synthase, domain 2"/>
    <property type="match status" value="1"/>
</dbReference>
<keyword evidence="7 14" id="KW-0560">Oxidoreductase</keyword>
<evidence type="ECO:0000256" key="1">
    <source>
        <dbReference type="ARBA" id="ARBA00005010"/>
    </source>
</evidence>
<keyword evidence="10 14" id="KW-0627">Porphyrin biosynthesis</keyword>
<comment type="similarity">
    <text evidence="2 15">Belongs to the precorrin methyltransferase family.</text>
</comment>
<evidence type="ECO:0000256" key="9">
    <source>
        <dbReference type="ARBA" id="ARBA00023239"/>
    </source>
</evidence>
<evidence type="ECO:0000256" key="11">
    <source>
        <dbReference type="ARBA" id="ARBA00023268"/>
    </source>
</evidence>
<comment type="caution">
    <text evidence="18">The sequence shown here is derived from an EMBL/GenBank/DDBJ whole genome shotgun (WGS) entry which is preliminary data.</text>
</comment>
<evidence type="ECO:0000256" key="2">
    <source>
        <dbReference type="ARBA" id="ARBA00005879"/>
    </source>
</evidence>
<keyword evidence="11 14" id="KW-0511">Multifunctional enzyme</keyword>
<evidence type="ECO:0000256" key="12">
    <source>
        <dbReference type="ARBA" id="ARBA00025705"/>
    </source>
</evidence>
<dbReference type="InterPro" id="IPR006366">
    <property type="entry name" value="CobA/CysG_C"/>
</dbReference>
<feature type="active site" description="Proton donor" evidence="14">
    <location>
        <position position="271"/>
    </location>
</feature>
<dbReference type="Gene3D" id="3.30.950.10">
    <property type="entry name" value="Methyltransferase, Cobalt-precorrin-4 Transmethylase, Domain 2"/>
    <property type="match status" value="1"/>
</dbReference>
<comment type="catalytic activity">
    <reaction evidence="14">
        <text>uroporphyrinogen III + 2 S-adenosyl-L-methionine = precorrin-2 + 2 S-adenosyl-L-homocysteine + H(+)</text>
        <dbReference type="Rhea" id="RHEA:32459"/>
        <dbReference type="ChEBI" id="CHEBI:15378"/>
        <dbReference type="ChEBI" id="CHEBI:57308"/>
        <dbReference type="ChEBI" id="CHEBI:57856"/>
        <dbReference type="ChEBI" id="CHEBI:58827"/>
        <dbReference type="ChEBI" id="CHEBI:59789"/>
        <dbReference type="EC" id="2.1.1.107"/>
    </reaction>
</comment>
<evidence type="ECO:0000256" key="15">
    <source>
        <dbReference type="RuleBase" id="RU003960"/>
    </source>
</evidence>
<protein>
    <recommendedName>
        <fullName evidence="14">Siroheme synthase</fullName>
    </recommendedName>
    <domain>
        <recommendedName>
            <fullName evidence="14">Uroporphyrinogen-III C-methyltransferase</fullName>
            <shortName evidence="14">Urogen III methylase</shortName>
            <ecNumber evidence="14">2.1.1.107</ecNumber>
        </recommendedName>
        <alternativeName>
            <fullName evidence="14">SUMT</fullName>
        </alternativeName>
        <alternativeName>
            <fullName evidence="14">Uroporphyrinogen III methylase</fullName>
            <shortName evidence="14">UROM</shortName>
        </alternativeName>
    </domain>
    <domain>
        <recommendedName>
            <fullName evidence="14">Precorrin-2 dehydrogenase</fullName>
            <ecNumber evidence="14">1.3.1.76</ecNumber>
        </recommendedName>
    </domain>
    <domain>
        <recommendedName>
            <fullName evidence="14">Sirohydrochlorin ferrochelatase</fullName>
            <ecNumber evidence="14">4.99.1.4</ecNumber>
        </recommendedName>
    </domain>
</protein>
<feature type="binding site" evidence="14">
    <location>
        <position position="307"/>
    </location>
    <ligand>
        <name>S-adenosyl-L-methionine</name>
        <dbReference type="ChEBI" id="CHEBI:59789"/>
    </ligand>
</feature>
<dbReference type="InterPro" id="IPR003043">
    <property type="entry name" value="Uropor_MeTrfase_CS"/>
</dbReference>
<evidence type="ECO:0000256" key="7">
    <source>
        <dbReference type="ARBA" id="ARBA00023002"/>
    </source>
</evidence>
<dbReference type="NCBIfam" id="TIGR01469">
    <property type="entry name" value="cobA_cysG_Cterm"/>
    <property type="match status" value="1"/>
</dbReference>
<dbReference type="InterPro" id="IPR035996">
    <property type="entry name" value="4pyrrol_Methylase_sf"/>
</dbReference>
<dbReference type="PIRSF" id="PIRSF036426">
    <property type="entry name" value="Sirohaem_synth"/>
    <property type="match status" value="1"/>
</dbReference>
<dbReference type="CDD" id="cd11642">
    <property type="entry name" value="SUMT"/>
    <property type="match status" value="1"/>
</dbReference>
<dbReference type="EMBL" id="JBDKXB010000014">
    <property type="protein sequence ID" value="MEY6432994.1"/>
    <property type="molecule type" value="Genomic_DNA"/>
</dbReference>
<dbReference type="NCBIfam" id="TIGR01470">
    <property type="entry name" value="cysG_Nterm"/>
    <property type="match status" value="1"/>
</dbReference>
<comment type="catalytic activity">
    <reaction evidence="14">
        <text>siroheme + 2 H(+) = sirohydrochlorin + Fe(2+)</text>
        <dbReference type="Rhea" id="RHEA:24360"/>
        <dbReference type="ChEBI" id="CHEBI:15378"/>
        <dbReference type="ChEBI" id="CHEBI:29033"/>
        <dbReference type="ChEBI" id="CHEBI:58351"/>
        <dbReference type="ChEBI" id="CHEBI:60052"/>
        <dbReference type="EC" id="4.99.1.4"/>
    </reaction>
</comment>
<dbReference type="GO" id="GO:0032259">
    <property type="term" value="P:methylation"/>
    <property type="evidence" value="ECO:0007669"/>
    <property type="project" value="UniProtKB-KW"/>
</dbReference>
<comment type="pathway">
    <text evidence="14">Cofactor biosynthesis; adenosylcobalamin biosynthesis; precorrin-2 from uroporphyrinogen III: step 1/1.</text>
</comment>
<dbReference type="NCBIfam" id="NF007922">
    <property type="entry name" value="PRK10637.1"/>
    <property type="match status" value="1"/>
</dbReference>
<accession>A0ABV4BG93</accession>
<evidence type="ECO:0000259" key="17">
    <source>
        <dbReference type="Pfam" id="PF10414"/>
    </source>
</evidence>
<dbReference type="HAMAP" id="MF_01646">
    <property type="entry name" value="Siroheme_synth"/>
    <property type="match status" value="1"/>
</dbReference>
<evidence type="ECO:0000256" key="6">
    <source>
        <dbReference type="ARBA" id="ARBA00022691"/>
    </source>
</evidence>
<feature type="binding site" evidence="14">
    <location>
        <begin position="302"/>
        <end position="304"/>
    </location>
    <ligand>
        <name>S-adenosyl-L-methionine</name>
        <dbReference type="ChEBI" id="CHEBI:59789"/>
    </ligand>
</feature>
<comment type="similarity">
    <text evidence="14">In the N-terminal section; belongs to the precorrin-2 dehydrogenase / sirohydrochlorin ferrochelatase family.</text>
</comment>
<dbReference type="EC" id="2.1.1.107" evidence="14"/>
<evidence type="ECO:0000256" key="14">
    <source>
        <dbReference type="HAMAP-Rule" id="MF_01646"/>
    </source>
</evidence>
<dbReference type="Gene3D" id="3.40.1010.10">
    <property type="entry name" value="Cobalt-precorrin-4 Transmethylase, Domain 1"/>
    <property type="match status" value="1"/>
</dbReference>
<organism evidence="18 19">
    <name type="scientific">Thioalkalicoccus limnaeus</name>
    <dbReference type="NCBI Taxonomy" id="120681"/>
    <lineage>
        <taxon>Bacteria</taxon>
        <taxon>Pseudomonadati</taxon>
        <taxon>Pseudomonadota</taxon>
        <taxon>Gammaproteobacteria</taxon>
        <taxon>Chromatiales</taxon>
        <taxon>Chromatiaceae</taxon>
        <taxon>Thioalkalicoccus</taxon>
    </lineage>
</organism>
<comment type="pathway">
    <text evidence="1 14">Porphyrin-containing compound metabolism; siroheme biosynthesis; sirohydrochlorin from precorrin-2: step 1/1.</text>
</comment>
<feature type="binding site" evidence="14">
    <location>
        <begin position="22"/>
        <end position="23"/>
    </location>
    <ligand>
        <name>NAD(+)</name>
        <dbReference type="ChEBI" id="CHEBI:57540"/>
    </ligand>
</feature>
<dbReference type="InterPro" id="IPR014777">
    <property type="entry name" value="4pyrrole_Mease_sub1"/>
</dbReference>
<keyword evidence="6 14" id="KW-0949">S-adenosyl-L-methionine</keyword>
<dbReference type="PROSITE" id="PS00840">
    <property type="entry name" value="SUMT_2"/>
    <property type="match status" value="1"/>
</dbReference>
<feature type="binding site" evidence="14">
    <location>
        <position position="384"/>
    </location>
    <ligand>
        <name>S-adenosyl-L-methionine</name>
        <dbReference type="ChEBI" id="CHEBI:59789"/>
    </ligand>
</feature>
<dbReference type="PANTHER" id="PTHR45790:SF1">
    <property type="entry name" value="SIROHEME SYNTHASE"/>
    <property type="match status" value="1"/>
</dbReference>
<name>A0ABV4BG93_9GAMM</name>
<evidence type="ECO:0000256" key="13">
    <source>
        <dbReference type="ARBA" id="ARBA00047561"/>
    </source>
</evidence>
<feature type="active site" description="Proton acceptor" evidence="14">
    <location>
        <position position="249"/>
    </location>
</feature>
<keyword evidence="19" id="KW-1185">Reference proteome</keyword>
<dbReference type="SUPFAM" id="SSF75615">
    <property type="entry name" value="Siroheme synthase middle domains-like"/>
    <property type="match status" value="1"/>
</dbReference>
<dbReference type="InterPro" id="IPR050161">
    <property type="entry name" value="Siro_Cobalamin_biosynth"/>
</dbReference>
<dbReference type="Pfam" id="PF00590">
    <property type="entry name" value="TP_methylase"/>
    <property type="match status" value="1"/>
</dbReference>
<reference evidence="18 19" key="1">
    <citation type="submission" date="2024-05" db="EMBL/GenBank/DDBJ databases">
        <title>Genome Sequence and Characterization of the New Strain Purple Sulfur Bacterium of Genus Thioalkalicoccus.</title>
        <authorList>
            <person name="Bryantseva I.A."/>
            <person name="Kyndt J.A."/>
            <person name="Imhoff J.F."/>
        </authorList>
    </citation>
    <scope>NUCLEOTIDE SEQUENCE [LARGE SCALE GENOMIC DNA]</scope>
    <source>
        <strain evidence="18 19">Um2</strain>
    </source>
</reference>
<keyword evidence="5 14" id="KW-0808">Transferase</keyword>
<dbReference type="RefSeq" id="WP_369667380.1">
    <property type="nucleotide sequence ID" value="NZ_JBDKXB010000014.1"/>
</dbReference>
<feature type="binding site" evidence="14">
    <location>
        <begin position="332"/>
        <end position="333"/>
    </location>
    <ligand>
        <name>S-adenosyl-L-methionine</name>
        <dbReference type="ChEBI" id="CHEBI:59789"/>
    </ligand>
</feature>
<evidence type="ECO:0000313" key="18">
    <source>
        <dbReference type="EMBL" id="MEY6432994.1"/>
    </source>
</evidence>
<dbReference type="Pfam" id="PF13241">
    <property type="entry name" value="NAD_binding_7"/>
    <property type="match status" value="1"/>
</dbReference>
<proteinExistence type="inferred from homology"/>
<dbReference type="PANTHER" id="PTHR45790">
    <property type="entry name" value="SIROHEME SYNTHASE-RELATED"/>
    <property type="match status" value="1"/>
</dbReference>
<comment type="pathway">
    <text evidence="14">Porphyrin-containing compound metabolism; siroheme biosynthesis; siroheme from sirohydrochlorin: step 1/1.</text>
</comment>
<dbReference type="SUPFAM" id="SSF51735">
    <property type="entry name" value="NAD(P)-binding Rossmann-fold domains"/>
    <property type="match status" value="1"/>
</dbReference>
<keyword evidence="8 14" id="KW-0520">NAD</keyword>
<comment type="similarity">
    <text evidence="14">In the C-terminal section; belongs to the precorrin methyltransferase family.</text>
</comment>
<evidence type="ECO:0000313" key="19">
    <source>
        <dbReference type="Proteomes" id="UP001564408"/>
    </source>
</evidence>
<dbReference type="InterPro" id="IPR014776">
    <property type="entry name" value="4pyrrole_Mease_sub2"/>
</dbReference>
<keyword evidence="4 14" id="KW-0489">Methyltransferase</keyword>
<dbReference type="GO" id="GO:0004851">
    <property type="term" value="F:uroporphyrin-III C-methyltransferase activity"/>
    <property type="evidence" value="ECO:0007669"/>
    <property type="project" value="UniProtKB-EC"/>
</dbReference>
<comment type="caution">
    <text evidence="14">Lacks conserved residue(s) required for the propagation of feature annotation.</text>
</comment>
<dbReference type="InterPro" id="IPR000878">
    <property type="entry name" value="4pyrrol_Mease"/>
</dbReference>
<dbReference type="Gene3D" id="1.10.8.210">
    <property type="entry name" value="Sirohaem synthase, dimerisation domain"/>
    <property type="match status" value="1"/>
</dbReference>
<evidence type="ECO:0000256" key="8">
    <source>
        <dbReference type="ARBA" id="ARBA00023027"/>
    </source>
</evidence>
<keyword evidence="3 14" id="KW-0169">Cobalamin biosynthesis</keyword>
<evidence type="ECO:0000256" key="10">
    <source>
        <dbReference type="ARBA" id="ARBA00023244"/>
    </source>
</evidence>
<feature type="binding site" evidence="14">
    <location>
        <begin position="43"/>
        <end position="44"/>
    </location>
    <ligand>
        <name>NAD(+)</name>
        <dbReference type="ChEBI" id="CHEBI:57540"/>
    </ligand>
</feature>
<keyword evidence="9 14" id="KW-0456">Lyase</keyword>
<dbReference type="InterPro" id="IPR019478">
    <property type="entry name" value="Sirohaem_synthase_dimer_dom"/>
</dbReference>
<dbReference type="GO" id="GO:0051266">
    <property type="term" value="F:sirohydrochlorin ferrochelatase activity"/>
    <property type="evidence" value="ECO:0007669"/>
    <property type="project" value="UniProtKB-EC"/>
</dbReference>
<evidence type="ECO:0000256" key="3">
    <source>
        <dbReference type="ARBA" id="ARBA00022573"/>
    </source>
</evidence>
<feature type="domain" description="Tetrapyrrole methylase" evidence="16">
    <location>
        <begin position="219"/>
        <end position="428"/>
    </location>
</feature>
<feature type="binding site" evidence="14">
    <location>
        <position position="413"/>
    </location>
    <ligand>
        <name>S-adenosyl-L-methionine</name>
        <dbReference type="ChEBI" id="CHEBI:59789"/>
    </ligand>
</feature>
<feature type="region of interest" description="Precorrin-2 dehydrogenase / sirohydrochlorin ferrochelatase" evidence="14">
    <location>
        <begin position="1"/>
        <end position="203"/>
    </location>
</feature>
<dbReference type="EC" id="4.99.1.4" evidence="14"/>
<feature type="region of interest" description="Uroporphyrinogen-III C-methyltransferase" evidence="14">
    <location>
        <begin position="217"/>
        <end position="476"/>
    </location>
</feature>
<evidence type="ECO:0000256" key="5">
    <source>
        <dbReference type="ARBA" id="ARBA00022679"/>
    </source>
</evidence>
<dbReference type="Gene3D" id="3.40.50.720">
    <property type="entry name" value="NAD(P)-binding Rossmann-like Domain"/>
    <property type="match status" value="1"/>
</dbReference>
<feature type="binding site" evidence="14">
    <location>
        <position position="226"/>
    </location>
    <ligand>
        <name>S-adenosyl-L-methionine</name>
        <dbReference type="ChEBI" id="CHEBI:59789"/>
    </ligand>
</feature>
<comment type="function">
    <text evidence="14">Multifunctional enzyme that catalyzes the SAM-dependent methylations of uroporphyrinogen III at position C-2 and C-7 to form precorrin-2 via precorrin-1. Then it catalyzes the NAD-dependent ring dehydrogenation of precorrin-2 to yield sirohydrochlorin. Finally, it catalyzes the ferrochelation of sirohydrochlorin to yield siroheme.</text>
</comment>
<dbReference type="InterPro" id="IPR037115">
    <property type="entry name" value="Sirohaem_synt_dimer_dom_sf"/>
</dbReference>
<dbReference type="NCBIfam" id="NF004790">
    <property type="entry name" value="PRK06136.1"/>
    <property type="match status" value="1"/>
</dbReference>
<dbReference type="Pfam" id="PF10414">
    <property type="entry name" value="CysG_dimeriser"/>
    <property type="match status" value="1"/>
</dbReference>
<evidence type="ECO:0000256" key="4">
    <source>
        <dbReference type="ARBA" id="ARBA00022603"/>
    </source>
</evidence>
<dbReference type="Proteomes" id="UP001564408">
    <property type="component" value="Unassembled WGS sequence"/>
</dbReference>
<feature type="domain" description="Sirohaem synthase dimerisation" evidence="17">
    <location>
        <begin position="150"/>
        <end position="207"/>
    </location>
</feature>
<comment type="pathway">
    <text evidence="14">Cofactor biosynthesis; adenosylcobalamin biosynthesis; sirohydrochlorin from precorrin-2: step 1/1.</text>
</comment>
<comment type="catalytic activity">
    <reaction evidence="13 14">
        <text>precorrin-2 + NAD(+) = sirohydrochlorin + NADH + 2 H(+)</text>
        <dbReference type="Rhea" id="RHEA:15613"/>
        <dbReference type="ChEBI" id="CHEBI:15378"/>
        <dbReference type="ChEBI" id="CHEBI:57540"/>
        <dbReference type="ChEBI" id="CHEBI:57945"/>
        <dbReference type="ChEBI" id="CHEBI:58351"/>
        <dbReference type="ChEBI" id="CHEBI:58827"/>
        <dbReference type="EC" id="1.3.1.76"/>
    </reaction>
</comment>
<comment type="pathway">
    <text evidence="12 14">Porphyrin-containing compound metabolism; siroheme biosynthesis; precorrin-2 from uroporphyrinogen III: step 1/1.</text>
</comment>
<dbReference type="InterPro" id="IPR006367">
    <property type="entry name" value="Sirohaem_synthase_N"/>
</dbReference>
<dbReference type="EC" id="1.3.1.76" evidence="14"/>
<dbReference type="InterPro" id="IPR036291">
    <property type="entry name" value="NAD(P)-bd_dom_sf"/>
</dbReference>
<dbReference type="GO" id="GO:0043115">
    <property type="term" value="F:precorrin-2 dehydrogenase activity"/>
    <property type="evidence" value="ECO:0007669"/>
    <property type="project" value="UniProtKB-EC"/>
</dbReference>
<sequence>MEFLPIFLDVKDKPCLVVGGGEIAIRKISNLRRAGAAVRVVAPELAPALRPLLERGEIRHEARPFCDADLTGALLVVAATDDREVNHHIAELARAASIPVNVVDQPEDCSFLMPSVIDRSPVVVAVSTGTASPVLARLLRTRLEALIPAAYGRLAELCASYRPRVKERFTEQRDRRRFWDRVLQGGVAERVFSGHLDEARVAMERELASTSPPSDSGEVYLVGAGPGDPDLLTFRALRLMQQADVVVYDRLVAKSILDKVRRDAQRIYVGKERDNHVMRQEQINRLLVDLAKQGHRVLRLKGGDPFIFGRGGEEIDTLAEEGIPFQVIPGITAAAGCASYTGIPLTHRDYAQSVTFVTGHLKDNTIDLNWAQLAQPNQTIVFYMGLVGLPVIVDQLISHGVSPQMPVALIQQGTTHKQRVYSGTLADILDKVQRDPPQPPTLVIVGEVVKLRERFNWFQTPLPAEQGAMAAIFPDN</sequence>
<gene>
    <name evidence="14 18" type="primary">cysG</name>
    <name evidence="18" type="ORF">ABC977_11315</name>
</gene>
<dbReference type="SUPFAM" id="SSF53790">
    <property type="entry name" value="Tetrapyrrole methylase"/>
    <property type="match status" value="1"/>
</dbReference>
<evidence type="ECO:0000259" key="16">
    <source>
        <dbReference type="Pfam" id="PF00590"/>
    </source>
</evidence>
<dbReference type="InterPro" id="IPR012409">
    <property type="entry name" value="Sirohaem_synth"/>
</dbReference>